<sequence length="166" mass="18408">MPTGRELMSRNPLTPFHRHGNTSIQASSRGQVTTGEHEQDQGARLRQARVEIQQLEQAIKNMKCGDSLEEVSTVLMKSPEWTVTFQHATYTLSAVKIGRMLLQDAQAQLPAAAAAAAGRRQVQDHHVCTDDQYRAIVNETMARMRCGIKIEEALTQAKAEVEAGRI</sequence>
<feature type="compositionally biased region" description="Polar residues" evidence="1">
    <location>
        <begin position="21"/>
        <end position="34"/>
    </location>
</feature>
<proteinExistence type="predicted"/>
<dbReference type="AlphaFoldDB" id="A0A0D2BL43"/>
<dbReference type="VEuPathDB" id="FungiDB:PV08_03609"/>
<gene>
    <name evidence="2" type="ORF">PV08_03609</name>
</gene>
<feature type="region of interest" description="Disordered" evidence="1">
    <location>
        <begin position="1"/>
        <end position="43"/>
    </location>
</feature>
<name>A0A0D2BL43_9EURO</name>
<dbReference type="Proteomes" id="UP000053328">
    <property type="component" value="Unassembled WGS sequence"/>
</dbReference>
<dbReference type="OrthoDB" id="10367429at2759"/>
<accession>A0A0D2BL43</accession>
<dbReference type="RefSeq" id="XP_016239531.1">
    <property type="nucleotide sequence ID" value="XM_016377961.1"/>
</dbReference>
<dbReference type="EMBL" id="KN847493">
    <property type="protein sequence ID" value="KIW19315.1"/>
    <property type="molecule type" value="Genomic_DNA"/>
</dbReference>
<evidence type="ECO:0000256" key="1">
    <source>
        <dbReference type="SAM" id="MobiDB-lite"/>
    </source>
</evidence>
<evidence type="ECO:0000313" key="2">
    <source>
        <dbReference type="EMBL" id="KIW19315.1"/>
    </source>
</evidence>
<keyword evidence="3" id="KW-1185">Reference proteome</keyword>
<dbReference type="GeneID" id="27330692"/>
<protein>
    <submittedName>
        <fullName evidence="2">Uncharacterized protein</fullName>
    </submittedName>
</protein>
<reference evidence="2 3" key="1">
    <citation type="submission" date="2015-01" db="EMBL/GenBank/DDBJ databases">
        <title>The Genome Sequence of Exophiala spinifera CBS89968.</title>
        <authorList>
            <consortium name="The Broad Institute Genomics Platform"/>
            <person name="Cuomo C."/>
            <person name="de Hoog S."/>
            <person name="Gorbushina A."/>
            <person name="Stielow B."/>
            <person name="Teixiera M."/>
            <person name="Abouelleil A."/>
            <person name="Chapman S.B."/>
            <person name="Priest M."/>
            <person name="Young S.K."/>
            <person name="Wortman J."/>
            <person name="Nusbaum C."/>
            <person name="Birren B."/>
        </authorList>
    </citation>
    <scope>NUCLEOTIDE SEQUENCE [LARGE SCALE GENOMIC DNA]</scope>
    <source>
        <strain evidence="2 3">CBS 89968</strain>
    </source>
</reference>
<dbReference type="HOGENOM" id="CLU_1602738_0_0_1"/>
<evidence type="ECO:0000313" key="3">
    <source>
        <dbReference type="Proteomes" id="UP000053328"/>
    </source>
</evidence>
<organism evidence="2 3">
    <name type="scientific">Exophiala spinifera</name>
    <dbReference type="NCBI Taxonomy" id="91928"/>
    <lineage>
        <taxon>Eukaryota</taxon>
        <taxon>Fungi</taxon>
        <taxon>Dikarya</taxon>
        <taxon>Ascomycota</taxon>
        <taxon>Pezizomycotina</taxon>
        <taxon>Eurotiomycetes</taxon>
        <taxon>Chaetothyriomycetidae</taxon>
        <taxon>Chaetothyriales</taxon>
        <taxon>Herpotrichiellaceae</taxon>
        <taxon>Exophiala</taxon>
    </lineage>
</organism>